<dbReference type="PANTHER" id="PTHR12922">
    <property type="entry name" value="UBIQUINONE BIOSYNTHESIS PROTEIN"/>
    <property type="match status" value="1"/>
</dbReference>
<sequence>MEFREDMYPPAQPVRPLHAIKTFMVFMRDKEDTRQVFNFINALNGTSVRPAFDRFFEGPNGKLLLEKDPQALLRAFDDRETLRQLPIGTVGRTYADFMDREGLDTDGVSQANKEAGFFTDEFARDYPEYAAFIWMMNLTHDLYHVLTGYNRDSLGEAALLNFSAVMSCSRGTRALSWLAAARIKSEAPGLPIFKINAYGRKMGLEAKDLLKADWIGMLERPLREVREELNIVPDPVYAALPQERLLALVAPQAA</sequence>
<protein>
    <recommendedName>
        <fullName evidence="3">Ubiquinone biosynthesis protein</fullName>
    </recommendedName>
</protein>
<reference evidence="1 2" key="1">
    <citation type="submission" date="2020-05" db="EMBL/GenBank/DDBJ databases">
        <title>Parvularcula mediterraneae sp. nov., isolated from polypropylene straw from shallow seawater of the seashore of Laganas in Zakynthos island, Greece.</title>
        <authorList>
            <person name="Szabo I."/>
            <person name="Al-Omari J."/>
            <person name="Rado J."/>
            <person name="Szerdahelyi G.S."/>
        </authorList>
    </citation>
    <scope>NUCLEOTIDE SEQUENCE [LARGE SCALE GENOMIC DNA]</scope>
    <source>
        <strain evidence="1 2">ZS-1/3</strain>
    </source>
</reference>
<accession>A0A7Y3RL22</accession>
<name>A0A7Y3RL22_9PROT</name>
<comment type="caution">
    <text evidence="1">The sequence shown here is derived from an EMBL/GenBank/DDBJ whole genome shotgun (WGS) entry which is preliminary data.</text>
</comment>
<dbReference type="RefSeq" id="WP_173197947.1">
    <property type="nucleotide sequence ID" value="NZ_JABFCX010000002.1"/>
</dbReference>
<proteinExistence type="predicted"/>
<dbReference type="Proteomes" id="UP000536835">
    <property type="component" value="Unassembled WGS sequence"/>
</dbReference>
<dbReference type="GO" id="GO:0006744">
    <property type="term" value="P:ubiquinone biosynthetic process"/>
    <property type="evidence" value="ECO:0007669"/>
    <property type="project" value="InterPro"/>
</dbReference>
<gene>
    <name evidence="1" type="ORF">HK107_06860</name>
</gene>
<dbReference type="AlphaFoldDB" id="A0A7Y3RL22"/>
<evidence type="ECO:0000313" key="2">
    <source>
        <dbReference type="Proteomes" id="UP000536835"/>
    </source>
</evidence>
<evidence type="ECO:0008006" key="3">
    <source>
        <dbReference type="Google" id="ProtNLM"/>
    </source>
</evidence>
<keyword evidence="2" id="KW-1185">Reference proteome</keyword>
<dbReference type="EMBL" id="JABFCX010000002">
    <property type="protein sequence ID" value="NNU16039.1"/>
    <property type="molecule type" value="Genomic_DNA"/>
</dbReference>
<dbReference type="InterPro" id="IPR007715">
    <property type="entry name" value="Coq4"/>
</dbReference>
<evidence type="ECO:0000313" key="1">
    <source>
        <dbReference type="EMBL" id="NNU16039.1"/>
    </source>
</evidence>
<dbReference type="PANTHER" id="PTHR12922:SF7">
    <property type="entry name" value="UBIQUINONE BIOSYNTHESIS PROTEIN COQ4 HOMOLOG, MITOCHONDRIAL"/>
    <property type="match status" value="1"/>
</dbReference>
<dbReference type="Pfam" id="PF05019">
    <property type="entry name" value="Coq4"/>
    <property type="match status" value="1"/>
</dbReference>
<organism evidence="1 2">
    <name type="scientific">Parvularcula mediterranea</name>
    <dbReference type="NCBI Taxonomy" id="2732508"/>
    <lineage>
        <taxon>Bacteria</taxon>
        <taxon>Pseudomonadati</taxon>
        <taxon>Pseudomonadota</taxon>
        <taxon>Alphaproteobacteria</taxon>
        <taxon>Parvularculales</taxon>
        <taxon>Parvularculaceae</taxon>
        <taxon>Parvularcula</taxon>
    </lineage>
</organism>